<gene>
    <name evidence="1" type="ORF">THAOC_29798</name>
</gene>
<dbReference type="OrthoDB" id="412814at2759"/>
<dbReference type="EMBL" id="AGNL01042277">
    <property type="protein sequence ID" value="EJK51067.1"/>
    <property type="molecule type" value="Genomic_DNA"/>
</dbReference>
<dbReference type="Proteomes" id="UP000266841">
    <property type="component" value="Unassembled WGS sequence"/>
</dbReference>
<evidence type="ECO:0000313" key="2">
    <source>
        <dbReference type="Proteomes" id="UP000266841"/>
    </source>
</evidence>
<protein>
    <submittedName>
        <fullName evidence="1">Uncharacterized protein</fullName>
    </submittedName>
</protein>
<proteinExistence type="predicted"/>
<organism evidence="1 2">
    <name type="scientific">Thalassiosira oceanica</name>
    <name type="common">Marine diatom</name>
    <dbReference type="NCBI Taxonomy" id="159749"/>
    <lineage>
        <taxon>Eukaryota</taxon>
        <taxon>Sar</taxon>
        <taxon>Stramenopiles</taxon>
        <taxon>Ochrophyta</taxon>
        <taxon>Bacillariophyta</taxon>
        <taxon>Coscinodiscophyceae</taxon>
        <taxon>Thalassiosirophycidae</taxon>
        <taxon>Thalassiosirales</taxon>
        <taxon>Thalassiosiraceae</taxon>
        <taxon>Thalassiosira</taxon>
    </lineage>
</organism>
<accession>K0RWD1</accession>
<feature type="non-terminal residue" evidence="1">
    <location>
        <position position="75"/>
    </location>
</feature>
<sequence length="75" mass="7734">MANLNTTAPLTTSATLSFSPTFNDAASEYIFVGRSLSADSIVSKLNCGDACRDIVEAMLSSIDGPGSATTFLPAK</sequence>
<keyword evidence="2" id="KW-1185">Reference proteome</keyword>
<reference evidence="1 2" key="1">
    <citation type="journal article" date="2012" name="Genome Biol.">
        <title>Genome and low-iron response of an oceanic diatom adapted to chronic iron limitation.</title>
        <authorList>
            <person name="Lommer M."/>
            <person name="Specht M."/>
            <person name="Roy A.S."/>
            <person name="Kraemer L."/>
            <person name="Andreson R."/>
            <person name="Gutowska M.A."/>
            <person name="Wolf J."/>
            <person name="Bergner S.V."/>
            <person name="Schilhabel M.B."/>
            <person name="Klostermeier U.C."/>
            <person name="Beiko R.G."/>
            <person name="Rosenstiel P."/>
            <person name="Hippler M."/>
            <person name="Laroche J."/>
        </authorList>
    </citation>
    <scope>NUCLEOTIDE SEQUENCE [LARGE SCALE GENOMIC DNA]</scope>
    <source>
        <strain evidence="1 2">CCMP1005</strain>
    </source>
</reference>
<comment type="caution">
    <text evidence="1">The sequence shown here is derived from an EMBL/GenBank/DDBJ whole genome shotgun (WGS) entry which is preliminary data.</text>
</comment>
<evidence type="ECO:0000313" key="1">
    <source>
        <dbReference type="EMBL" id="EJK51067.1"/>
    </source>
</evidence>
<dbReference type="AlphaFoldDB" id="K0RWD1"/>
<name>K0RWD1_THAOC</name>